<evidence type="ECO:0000313" key="2">
    <source>
        <dbReference type="Proteomes" id="UP000479190"/>
    </source>
</evidence>
<protein>
    <submittedName>
        <fullName evidence="1">Uncharacterized protein</fullName>
    </submittedName>
</protein>
<keyword evidence="2" id="KW-1185">Reference proteome</keyword>
<dbReference type="EMBL" id="CADCXV010001116">
    <property type="protein sequence ID" value="CAB0041401.1"/>
    <property type="molecule type" value="Genomic_DNA"/>
</dbReference>
<evidence type="ECO:0000313" key="1">
    <source>
        <dbReference type="EMBL" id="CAB0041401.1"/>
    </source>
</evidence>
<gene>
    <name evidence="1" type="ORF">TBRA_LOCUS13069</name>
</gene>
<dbReference type="Proteomes" id="UP000479190">
    <property type="component" value="Unassembled WGS sequence"/>
</dbReference>
<organism evidence="1 2">
    <name type="scientific">Trichogramma brassicae</name>
    <dbReference type="NCBI Taxonomy" id="86971"/>
    <lineage>
        <taxon>Eukaryota</taxon>
        <taxon>Metazoa</taxon>
        <taxon>Ecdysozoa</taxon>
        <taxon>Arthropoda</taxon>
        <taxon>Hexapoda</taxon>
        <taxon>Insecta</taxon>
        <taxon>Pterygota</taxon>
        <taxon>Neoptera</taxon>
        <taxon>Endopterygota</taxon>
        <taxon>Hymenoptera</taxon>
        <taxon>Apocrita</taxon>
        <taxon>Proctotrupomorpha</taxon>
        <taxon>Chalcidoidea</taxon>
        <taxon>Trichogrammatidae</taxon>
        <taxon>Trichogramma</taxon>
    </lineage>
</organism>
<dbReference type="AlphaFoldDB" id="A0A6H5J1W4"/>
<sequence>MSPSSRELTVFRSTMLHFTSNYLKRVKLFHINHGILIVACIEHVLYPKDDDQYMKIYRGEEQKVIEAYNKLCNLPVENIPGDDTVRSARSFFNFEKCIKKNHAYLSIVRRYLRDIGIDKDDDEKQYIKEKVIELIDTDHVCDERQGKTELQLNFKNFMVIDDDQPPPNIINSIEDHQLYLRIICSFVHRRHISSRPIQ</sequence>
<reference evidence="1 2" key="1">
    <citation type="submission" date="2020-02" db="EMBL/GenBank/DDBJ databases">
        <authorList>
            <person name="Ferguson B K."/>
        </authorList>
    </citation>
    <scope>NUCLEOTIDE SEQUENCE [LARGE SCALE GENOMIC DNA]</scope>
</reference>
<proteinExistence type="predicted"/>
<accession>A0A6H5J1W4</accession>
<name>A0A6H5J1W4_9HYME</name>
<dbReference type="OrthoDB" id="10549915at2759"/>